<gene>
    <name evidence="1" type="ORF">IEW27_14015</name>
    <name evidence="2" type="ORF">LNP80_08130</name>
</gene>
<dbReference type="EMBL" id="JAJJML010000001">
    <property type="protein sequence ID" value="MCC9034227.1"/>
    <property type="molecule type" value="Genomic_DNA"/>
</dbReference>
<reference evidence="2" key="1">
    <citation type="submission" date="2021-11" db="EMBL/GenBank/DDBJ databases">
        <title>Description of novel Chryseobacterium species.</title>
        <authorList>
            <person name="Saticioglu I.B."/>
            <person name="Ay H."/>
            <person name="Altun S."/>
            <person name="Duman M."/>
        </authorList>
    </citation>
    <scope>NUCLEOTIDE SEQUENCE</scope>
    <source>
        <strain evidence="2">C-39</strain>
    </source>
</reference>
<accession>A0A9Q3UTS0</accession>
<evidence type="ECO:0008006" key="5">
    <source>
        <dbReference type="Google" id="ProtNLM"/>
    </source>
</evidence>
<dbReference type="EMBL" id="JACXXP010000018">
    <property type="protein sequence ID" value="MBD3905699.1"/>
    <property type="molecule type" value="Genomic_DNA"/>
</dbReference>
<dbReference type="Proteomes" id="UP000603715">
    <property type="component" value="Unassembled WGS sequence"/>
</dbReference>
<evidence type="ECO:0000313" key="2">
    <source>
        <dbReference type="EMBL" id="MCC9034227.1"/>
    </source>
</evidence>
<comment type="caution">
    <text evidence="2">The sequence shown here is derived from an EMBL/GenBank/DDBJ whole genome shotgun (WGS) entry which is preliminary data.</text>
</comment>
<organism evidence="2 4">
    <name type="scientific">Chryseobacterium muglaense</name>
    <dbReference type="NCBI Taxonomy" id="2893752"/>
    <lineage>
        <taxon>Bacteria</taxon>
        <taxon>Pseudomonadati</taxon>
        <taxon>Bacteroidota</taxon>
        <taxon>Flavobacteriia</taxon>
        <taxon>Flavobacteriales</taxon>
        <taxon>Weeksellaceae</taxon>
        <taxon>Chryseobacterium group</taxon>
        <taxon>Chryseobacterium</taxon>
    </lineage>
</organism>
<evidence type="ECO:0000313" key="1">
    <source>
        <dbReference type="EMBL" id="MBD3905699.1"/>
    </source>
</evidence>
<reference evidence="1" key="3">
    <citation type="submission" date="2024-05" db="EMBL/GenBank/DDBJ databases">
        <title>Description of novel Chryseobacterium sp. strain C-2.</title>
        <authorList>
            <person name="Saticioglu I.B."/>
        </authorList>
    </citation>
    <scope>NUCLEOTIDE SEQUENCE</scope>
    <source>
        <strain evidence="1">C-2</strain>
    </source>
</reference>
<evidence type="ECO:0000313" key="4">
    <source>
        <dbReference type="Proteomes" id="UP001107960"/>
    </source>
</evidence>
<sequence length="358" mass="40837">MRNLILPFILLLMFVFSCRENDIDEGLEQKNASYDIYVAGRENNKACFWKNTIKTDLSNGDGIGTINIKVENNDVYVTGATLPNTANNGIEYFWKNNVRTTVKQYLNIPNNVQYYIKSFTVSNGDIYFSGYVENPATTSAFDKFEMCFWKNGVKTILYKSQYYTSAESIMIDGSDVYISTAKVDNTQNVEYGYFKNTIFTSIPSTYVYNFAKNSTGTHLLYQNNFKYYSKNINTNTDTLIGDYNHPVHVLGKIISHNANNDLYTIQSSSSGFYFKNNLQTIPTFSTLPYIQDMFILDNNIYMIKYNNNLYPDPNNPNMTYNGKLFINGVESQNITSISNAGSGYYSTGTFNSIYVVEN</sequence>
<dbReference type="Proteomes" id="UP001107960">
    <property type="component" value="Unassembled WGS sequence"/>
</dbReference>
<protein>
    <recommendedName>
        <fullName evidence="5">Lipoprotein</fullName>
    </recommendedName>
</protein>
<name>A0A9Q3UTS0_9FLAO</name>
<evidence type="ECO:0000313" key="3">
    <source>
        <dbReference type="Proteomes" id="UP000603715"/>
    </source>
</evidence>
<keyword evidence="3" id="KW-1185">Reference proteome</keyword>
<dbReference type="AlphaFoldDB" id="A0A9Q3UTS0"/>
<dbReference type="RefSeq" id="WP_191180139.1">
    <property type="nucleotide sequence ID" value="NZ_JACXXP010000018.1"/>
</dbReference>
<proteinExistence type="predicted"/>
<reference evidence="3" key="2">
    <citation type="submission" date="2023-07" db="EMBL/GenBank/DDBJ databases">
        <title>Description of novel Chryseobacterium sp. strain C-2.</title>
        <authorList>
            <person name="Saticioglu I.B."/>
        </authorList>
    </citation>
    <scope>NUCLEOTIDE SEQUENCE [LARGE SCALE GENOMIC DNA]</scope>
    <source>
        <strain evidence="3">C-2</strain>
    </source>
</reference>
<dbReference type="PROSITE" id="PS51257">
    <property type="entry name" value="PROKAR_LIPOPROTEIN"/>
    <property type="match status" value="1"/>
</dbReference>